<feature type="chain" id="PRO_5046844631" description="ABC3 transporter permease protein domain-containing protein" evidence="2">
    <location>
        <begin position="29"/>
        <end position="962"/>
    </location>
</feature>
<keyword evidence="1" id="KW-0812">Transmembrane</keyword>
<evidence type="ECO:0000313" key="4">
    <source>
        <dbReference type="Proteomes" id="UP001499854"/>
    </source>
</evidence>
<feature type="transmembrane region" description="Helical" evidence="1">
    <location>
        <begin position="922"/>
        <end position="942"/>
    </location>
</feature>
<evidence type="ECO:0008006" key="5">
    <source>
        <dbReference type="Google" id="ProtNLM"/>
    </source>
</evidence>
<evidence type="ECO:0000313" key="3">
    <source>
        <dbReference type="EMBL" id="GAA1992270.1"/>
    </source>
</evidence>
<reference evidence="3 4" key="1">
    <citation type="journal article" date="2019" name="Int. J. Syst. Evol. Microbiol.">
        <title>The Global Catalogue of Microorganisms (GCM) 10K type strain sequencing project: providing services to taxonomists for standard genome sequencing and annotation.</title>
        <authorList>
            <consortium name="The Broad Institute Genomics Platform"/>
            <consortium name="The Broad Institute Genome Sequencing Center for Infectious Disease"/>
            <person name="Wu L."/>
            <person name="Ma J."/>
        </authorList>
    </citation>
    <scope>NUCLEOTIDE SEQUENCE [LARGE SCALE GENOMIC DNA]</scope>
    <source>
        <strain evidence="3 4">JCM 16013</strain>
    </source>
</reference>
<keyword evidence="2" id="KW-0732">Signal</keyword>
<organism evidence="3 4">
    <name type="scientific">Catenulispora subtropica</name>
    <dbReference type="NCBI Taxonomy" id="450798"/>
    <lineage>
        <taxon>Bacteria</taxon>
        <taxon>Bacillati</taxon>
        <taxon>Actinomycetota</taxon>
        <taxon>Actinomycetes</taxon>
        <taxon>Catenulisporales</taxon>
        <taxon>Catenulisporaceae</taxon>
        <taxon>Catenulispora</taxon>
    </lineage>
</organism>
<keyword evidence="4" id="KW-1185">Reference proteome</keyword>
<name>A0ABN2STG9_9ACTN</name>
<accession>A0ABN2STG9</accession>
<feature type="transmembrane region" description="Helical" evidence="1">
    <location>
        <begin position="351"/>
        <end position="376"/>
    </location>
</feature>
<dbReference type="RefSeq" id="WP_344660978.1">
    <property type="nucleotide sequence ID" value="NZ_BAAAQM010000047.1"/>
</dbReference>
<evidence type="ECO:0000256" key="1">
    <source>
        <dbReference type="SAM" id="Phobius"/>
    </source>
</evidence>
<feature type="signal peptide" evidence="2">
    <location>
        <begin position="1"/>
        <end position="28"/>
    </location>
</feature>
<protein>
    <recommendedName>
        <fullName evidence="5">ABC3 transporter permease protein domain-containing protein</fullName>
    </recommendedName>
</protein>
<dbReference type="Proteomes" id="UP001499854">
    <property type="component" value="Unassembled WGS sequence"/>
</dbReference>
<feature type="transmembrane region" description="Helical" evidence="1">
    <location>
        <begin position="431"/>
        <end position="452"/>
    </location>
</feature>
<feature type="transmembrane region" description="Helical" evidence="1">
    <location>
        <begin position="396"/>
        <end position="419"/>
    </location>
</feature>
<feature type="transmembrane region" description="Helical" evidence="1">
    <location>
        <begin position="506"/>
        <end position="538"/>
    </location>
</feature>
<feature type="transmembrane region" description="Helical" evidence="1">
    <location>
        <begin position="871"/>
        <end position="895"/>
    </location>
</feature>
<sequence>MSRLLRTPRWIAELGSARLMLAALALLAAGTAATAVVVPADVAKSDAWSADSLVSQASYVQRDLVVAGRPGAGVATAYPKDAHDLGELAATNLAALPDALNRLVSETVITRQYTHPLPVVDPPAGLDAPAWLRVDWSPQLNAEVHYVAGEAPGVETGEITQKSPEGFTRAMSMTLPIAVSRATADRLGLSVGSTVRLDTAGGADAGGAGIGVALTLSAKVSGIYEPNAGVTSSDPVWHVADRPEPARVPVCVRESAQGCDATATVWQADVFVNRPEVVALITSLIRVGAYSTTYDYVVDPARLTPGALAGVGPALDQTTLGVVQFKGDVTLKTGLKDLAAKVRETQSDSHLLAAVVLGALSAGALSALFLMLRLVVLRRAREVALCEARGASPVRLALRIATQIAAVVAVSGLGGALLAVRTGHGTLHDPAAWSGVILVTLLAFGVVGWSVLRQGDRVVTARHEALGDTARIRRMVRDAGLLLAAGGALAIYRGQGSANPDGSIDWIAVAAPALLAFAAGIAAVRLVPALFGPAVRVLGRRRSVVGFVAAALSGRRVRVVAAPLAGLVVVVAAGMFAAGYDASVAQKVRDDTIRQVGAAARIDAEPDRSLSVADQTTKDPNAYQFADGFAAAAAKVPGVRSVLTGRVELGGIAQISASGTPEARPIAVITVDPEAFRRAAAEVLSGASARGPALPEGGWPTAPSADGTVSVLASPGLAGLFTGQVSISEPAGSFKAVFGAVADVPIADSVVDRGGTDYVVVAAGQVKGVDPGPANVAWFTGATGAMSEDALRALPGVTKSYRVTTLQQVRSAAYGEGRVSAARDVFHLVEALCVGYFALCLLQLLTATRTVSRDSALLLQVFGLRAGRSRLVAALVPLPIAVLAVAAGLGMGAGLSPMLGPLDRGAASGPGASVVATGSIGWGWTAPVAAVVLGLTVAGVLLDQALRRRAELSVRLRDAEFE</sequence>
<proteinExistence type="predicted"/>
<comment type="caution">
    <text evidence="3">The sequence shown here is derived from an EMBL/GenBank/DDBJ whole genome shotgun (WGS) entry which is preliminary data.</text>
</comment>
<feature type="transmembrane region" description="Helical" evidence="1">
    <location>
        <begin position="559"/>
        <end position="580"/>
    </location>
</feature>
<gene>
    <name evidence="3" type="ORF">GCM10009838_64970</name>
</gene>
<feature type="transmembrane region" description="Helical" evidence="1">
    <location>
        <begin position="825"/>
        <end position="845"/>
    </location>
</feature>
<keyword evidence="1" id="KW-0472">Membrane</keyword>
<dbReference type="EMBL" id="BAAAQM010000047">
    <property type="protein sequence ID" value="GAA1992270.1"/>
    <property type="molecule type" value="Genomic_DNA"/>
</dbReference>
<feature type="transmembrane region" description="Helical" evidence="1">
    <location>
        <begin position="475"/>
        <end position="494"/>
    </location>
</feature>
<keyword evidence="1" id="KW-1133">Transmembrane helix</keyword>
<evidence type="ECO:0000256" key="2">
    <source>
        <dbReference type="SAM" id="SignalP"/>
    </source>
</evidence>